<evidence type="ECO:0000313" key="3">
    <source>
        <dbReference type="Proteomes" id="UP001499915"/>
    </source>
</evidence>
<dbReference type="RefSeq" id="WP_343808930.1">
    <property type="nucleotide sequence ID" value="NZ_BAAAET010000007.1"/>
</dbReference>
<gene>
    <name evidence="2" type="ORF">GCM10009104_34550</name>
</gene>
<evidence type="ECO:0008006" key="4">
    <source>
        <dbReference type="Google" id="ProtNLM"/>
    </source>
</evidence>
<comment type="caution">
    <text evidence="2">The sequence shown here is derived from an EMBL/GenBank/DDBJ whole genome shotgun (WGS) entry which is preliminary data.</text>
</comment>
<accession>A0ABN1IAH7</accession>
<protein>
    <recommendedName>
        <fullName evidence="4">Lipoprotein</fullName>
    </recommendedName>
</protein>
<dbReference type="EMBL" id="BAAAET010000007">
    <property type="protein sequence ID" value="GAA0702305.1"/>
    <property type="molecule type" value="Genomic_DNA"/>
</dbReference>
<dbReference type="Proteomes" id="UP001499915">
    <property type="component" value="Unassembled WGS sequence"/>
</dbReference>
<evidence type="ECO:0000256" key="1">
    <source>
        <dbReference type="SAM" id="MobiDB-lite"/>
    </source>
</evidence>
<keyword evidence="3" id="KW-1185">Reference proteome</keyword>
<proteinExistence type="predicted"/>
<organism evidence="2 3">
    <name type="scientific">Marinobacterium maritimum</name>
    <dbReference type="NCBI Taxonomy" id="500162"/>
    <lineage>
        <taxon>Bacteria</taxon>
        <taxon>Pseudomonadati</taxon>
        <taxon>Pseudomonadota</taxon>
        <taxon>Gammaproteobacteria</taxon>
        <taxon>Oceanospirillales</taxon>
        <taxon>Oceanospirillaceae</taxon>
        <taxon>Marinobacterium</taxon>
    </lineage>
</organism>
<name>A0ABN1IAH7_9GAMM</name>
<sequence length="148" mass="15973">MPHSSLQGILALALALALALTVSGCSLKPPPPDAATAVDGYCLRAGDNQSFDCSAPQLSVQDVRDPLAPESRFSDEELMDLLAEVKRWLARRQLTLQGETIPPELKPETNASPTPSDTAKAAGLPRPWALILNDFSPQSLQRSNYDQH</sequence>
<feature type="region of interest" description="Disordered" evidence="1">
    <location>
        <begin position="97"/>
        <end position="123"/>
    </location>
</feature>
<evidence type="ECO:0000313" key="2">
    <source>
        <dbReference type="EMBL" id="GAA0702305.1"/>
    </source>
</evidence>
<reference evidence="2 3" key="1">
    <citation type="journal article" date="2019" name="Int. J. Syst. Evol. Microbiol.">
        <title>The Global Catalogue of Microorganisms (GCM) 10K type strain sequencing project: providing services to taxonomists for standard genome sequencing and annotation.</title>
        <authorList>
            <consortium name="The Broad Institute Genomics Platform"/>
            <consortium name="The Broad Institute Genome Sequencing Center for Infectious Disease"/>
            <person name="Wu L."/>
            <person name="Ma J."/>
        </authorList>
    </citation>
    <scope>NUCLEOTIDE SEQUENCE [LARGE SCALE GENOMIC DNA]</scope>
    <source>
        <strain evidence="2 3">JCM 15134</strain>
    </source>
</reference>